<dbReference type="Gene3D" id="3.10.129.10">
    <property type="entry name" value="Hotdog Thioesterase"/>
    <property type="match status" value="1"/>
</dbReference>
<dbReference type="Pfam" id="PF14539">
    <property type="entry name" value="DUF4442"/>
    <property type="match status" value="1"/>
</dbReference>
<reference evidence="1 2" key="1">
    <citation type="submission" date="2013-03" db="EMBL/GenBank/DDBJ databases">
        <title>Salinisphaera dokdonensis CL-ES53 Genome Sequencing.</title>
        <authorList>
            <person name="Li C."/>
            <person name="Lai Q."/>
            <person name="Shao Z."/>
        </authorList>
    </citation>
    <scope>NUCLEOTIDE SEQUENCE [LARGE SCALE GENOMIC DNA]</scope>
    <source>
        <strain evidence="1 2">CL-ES53</strain>
    </source>
</reference>
<organism evidence="1 2">
    <name type="scientific">Salinisphaera dokdonensis CL-ES53</name>
    <dbReference type="NCBI Taxonomy" id="1304272"/>
    <lineage>
        <taxon>Bacteria</taxon>
        <taxon>Pseudomonadati</taxon>
        <taxon>Pseudomonadota</taxon>
        <taxon>Gammaproteobacteria</taxon>
        <taxon>Salinisphaerales</taxon>
        <taxon>Salinisphaeraceae</taxon>
        <taxon>Salinisphaera</taxon>
    </lineage>
</organism>
<accession>A0ABV2AWL0</accession>
<dbReference type="InterPro" id="IPR027961">
    <property type="entry name" value="DUF4442"/>
</dbReference>
<evidence type="ECO:0008006" key="3">
    <source>
        <dbReference type="Google" id="ProtNLM"/>
    </source>
</evidence>
<dbReference type="SUPFAM" id="SSF54637">
    <property type="entry name" value="Thioesterase/thiol ester dehydrase-isomerase"/>
    <property type="match status" value="1"/>
</dbReference>
<comment type="caution">
    <text evidence="1">The sequence shown here is derived from an EMBL/GenBank/DDBJ whole genome shotgun (WGS) entry which is preliminary data.</text>
</comment>
<gene>
    <name evidence="1" type="ORF">SADO_02190</name>
</gene>
<protein>
    <recommendedName>
        <fullName evidence="3">DUF4442 domain-containing protein</fullName>
    </recommendedName>
</protein>
<dbReference type="EMBL" id="APND01000001">
    <property type="protein sequence ID" value="MES1928027.1"/>
    <property type="molecule type" value="Genomic_DNA"/>
</dbReference>
<sequence length="160" mass="17622">MAGTNNRVLKLWQSMAGKPRGKWLFTRMICLRAPYFGSIRPKFEALEPGHAQVSMRKRRAVHNHIGTVHAIAMCNMAELAGGVLTDVTVPPSHRWIPKGMTVEYLAKAETDLLATASAGDVPNADGGEDYPVQVDVTDTHGKTVFRAVITMWVTPKQKRA</sequence>
<proteinExistence type="predicted"/>
<evidence type="ECO:0000313" key="2">
    <source>
        <dbReference type="Proteomes" id="UP001460888"/>
    </source>
</evidence>
<evidence type="ECO:0000313" key="1">
    <source>
        <dbReference type="EMBL" id="MES1928027.1"/>
    </source>
</evidence>
<dbReference type="Proteomes" id="UP001460888">
    <property type="component" value="Unassembled WGS sequence"/>
</dbReference>
<name>A0ABV2AWL0_9GAMM</name>
<keyword evidence="2" id="KW-1185">Reference proteome</keyword>
<dbReference type="RefSeq" id="WP_353110063.1">
    <property type="nucleotide sequence ID" value="NZ_APND01000001.1"/>
</dbReference>
<dbReference type="CDD" id="cd03443">
    <property type="entry name" value="PaaI_thioesterase"/>
    <property type="match status" value="1"/>
</dbReference>
<dbReference type="InterPro" id="IPR029069">
    <property type="entry name" value="HotDog_dom_sf"/>
</dbReference>